<feature type="region of interest" description="Disordered" evidence="2">
    <location>
        <begin position="29"/>
        <end position="69"/>
    </location>
</feature>
<dbReference type="Pfam" id="PF21787">
    <property type="entry name" value="TNP-like_RNaseH_N"/>
    <property type="match status" value="1"/>
</dbReference>
<sequence length="328" mass="37648">MRPLWQTTVTSSEDDGGLLRSIWLRKSREANTGDNFSREKRKRAPPKSREMPSPQEPVLDEAAEVSPLQTSPPKEWYKQKVHESAKEVQQLKNKVKTLQQKKRRLSKRIDASQDLIEQLKEQNLLSEKGLEVFQASFSPDIQQLLKRTHEKTNKYPPELRAFALTLHYYSPRAYDYVRAKFNNALPNQRTLREWYKAVNGDPGFTSESFEFIKNIVQGRDEPLVAAIMIDDMSIKKHVQLVGNKVFGYVDLGMEMPDDSLPEATNACVFMLVALNMRLKKARLQAYGAQRRHKAVAASFCPEQYGRRRVSAASLRYMGGYAGPPLQKF</sequence>
<dbReference type="Proteomes" id="UP000821866">
    <property type="component" value="Chromosome 2"/>
</dbReference>
<dbReference type="AlphaFoldDB" id="A0A9J6EJB1"/>
<evidence type="ECO:0000313" key="6">
    <source>
        <dbReference type="Proteomes" id="UP000821866"/>
    </source>
</evidence>
<comment type="caution">
    <text evidence="5">The sequence shown here is derived from an EMBL/GenBank/DDBJ whole genome shotgun (WGS) entry which is preliminary data.</text>
</comment>
<name>A0A9J6EJB1_RHIMP</name>
<organism evidence="5 6">
    <name type="scientific">Rhipicephalus microplus</name>
    <name type="common">Cattle tick</name>
    <name type="synonym">Boophilus microplus</name>
    <dbReference type="NCBI Taxonomy" id="6941"/>
    <lineage>
        <taxon>Eukaryota</taxon>
        <taxon>Metazoa</taxon>
        <taxon>Ecdysozoa</taxon>
        <taxon>Arthropoda</taxon>
        <taxon>Chelicerata</taxon>
        <taxon>Arachnida</taxon>
        <taxon>Acari</taxon>
        <taxon>Parasitiformes</taxon>
        <taxon>Ixodida</taxon>
        <taxon>Ixodoidea</taxon>
        <taxon>Ixodidae</taxon>
        <taxon>Rhipicephalinae</taxon>
        <taxon>Rhipicephalus</taxon>
        <taxon>Boophilus</taxon>
    </lineage>
</organism>
<protein>
    <submittedName>
        <fullName evidence="5">Uncharacterized protein</fullName>
    </submittedName>
</protein>
<dbReference type="VEuPathDB" id="VectorBase:LOC119176848"/>
<evidence type="ECO:0000259" key="3">
    <source>
        <dbReference type="Pfam" id="PF12017"/>
    </source>
</evidence>
<keyword evidence="6" id="KW-1185">Reference proteome</keyword>
<feature type="domain" description="THAP9-like helix-turn-helix" evidence="3">
    <location>
        <begin position="118"/>
        <end position="194"/>
    </location>
</feature>
<dbReference type="InterPro" id="IPR021896">
    <property type="entry name" value="THAP9-like_HTH"/>
</dbReference>
<reference evidence="5" key="1">
    <citation type="journal article" date="2020" name="Cell">
        <title>Large-Scale Comparative Analyses of Tick Genomes Elucidate Their Genetic Diversity and Vector Capacities.</title>
        <authorList>
            <consortium name="Tick Genome and Microbiome Consortium (TIGMIC)"/>
            <person name="Jia N."/>
            <person name="Wang J."/>
            <person name="Shi W."/>
            <person name="Du L."/>
            <person name="Sun Y."/>
            <person name="Zhan W."/>
            <person name="Jiang J.F."/>
            <person name="Wang Q."/>
            <person name="Zhang B."/>
            <person name="Ji P."/>
            <person name="Bell-Sakyi L."/>
            <person name="Cui X.M."/>
            <person name="Yuan T.T."/>
            <person name="Jiang B.G."/>
            <person name="Yang W.F."/>
            <person name="Lam T.T."/>
            <person name="Chang Q.C."/>
            <person name="Ding S.J."/>
            <person name="Wang X.J."/>
            <person name="Zhu J.G."/>
            <person name="Ruan X.D."/>
            <person name="Zhao L."/>
            <person name="Wei J.T."/>
            <person name="Ye R.Z."/>
            <person name="Que T.C."/>
            <person name="Du C.H."/>
            <person name="Zhou Y.H."/>
            <person name="Cheng J.X."/>
            <person name="Dai P.F."/>
            <person name="Guo W.B."/>
            <person name="Han X.H."/>
            <person name="Huang E.J."/>
            <person name="Li L.F."/>
            <person name="Wei W."/>
            <person name="Gao Y.C."/>
            <person name="Liu J.Z."/>
            <person name="Shao H.Z."/>
            <person name="Wang X."/>
            <person name="Wang C.C."/>
            <person name="Yang T.C."/>
            <person name="Huo Q.B."/>
            <person name="Li W."/>
            <person name="Chen H.Y."/>
            <person name="Chen S.E."/>
            <person name="Zhou L.G."/>
            <person name="Ni X.B."/>
            <person name="Tian J.H."/>
            <person name="Sheng Y."/>
            <person name="Liu T."/>
            <person name="Pan Y.S."/>
            <person name="Xia L.Y."/>
            <person name="Li J."/>
            <person name="Zhao F."/>
            <person name="Cao W.C."/>
        </authorList>
    </citation>
    <scope>NUCLEOTIDE SEQUENCE</scope>
    <source>
        <strain evidence="5">Rmic-2018</strain>
    </source>
</reference>
<dbReference type="InterPro" id="IPR048365">
    <property type="entry name" value="TNP-like_RNaseH_N"/>
</dbReference>
<evidence type="ECO:0000256" key="2">
    <source>
        <dbReference type="SAM" id="MobiDB-lite"/>
    </source>
</evidence>
<gene>
    <name evidence="5" type="ORF">HPB51_023320</name>
</gene>
<feature type="domain" description="Transposable element P transposase-like RNase H" evidence="4">
    <location>
        <begin position="201"/>
        <end position="278"/>
    </location>
</feature>
<evidence type="ECO:0000256" key="1">
    <source>
        <dbReference type="SAM" id="Coils"/>
    </source>
</evidence>
<proteinExistence type="predicted"/>
<keyword evidence="1" id="KW-0175">Coiled coil</keyword>
<dbReference type="Pfam" id="PF12017">
    <property type="entry name" value="Tnp_P_element"/>
    <property type="match status" value="1"/>
</dbReference>
<feature type="coiled-coil region" evidence="1">
    <location>
        <begin position="74"/>
        <end position="122"/>
    </location>
</feature>
<dbReference type="EMBL" id="JABSTU010000004">
    <property type="protein sequence ID" value="KAH8034327.1"/>
    <property type="molecule type" value="Genomic_DNA"/>
</dbReference>
<evidence type="ECO:0000259" key="4">
    <source>
        <dbReference type="Pfam" id="PF21787"/>
    </source>
</evidence>
<evidence type="ECO:0000313" key="5">
    <source>
        <dbReference type="EMBL" id="KAH8034327.1"/>
    </source>
</evidence>
<reference evidence="5" key="2">
    <citation type="submission" date="2021-09" db="EMBL/GenBank/DDBJ databases">
        <authorList>
            <person name="Jia N."/>
            <person name="Wang J."/>
            <person name="Shi W."/>
            <person name="Du L."/>
            <person name="Sun Y."/>
            <person name="Zhan W."/>
            <person name="Jiang J."/>
            <person name="Wang Q."/>
            <person name="Zhang B."/>
            <person name="Ji P."/>
            <person name="Sakyi L.B."/>
            <person name="Cui X."/>
            <person name="Yuan T."/>
            <person name="Jiang B."/>
            <person name="Yang W."/>
            <person name="Lam T.T.-Y."/>
            <person name="Chang Q."/>
            <person name="Ding S."/>
            <person name="Wang X."/>
            <person name="Zhu J."/>
            <person name="Ruan X."/>
            <person name="Zhao L."/>
            <person name="Wei J."/>
            <person name="Que T."/>
            <person name="Du C."/>
            <person name="Cheng J."/>
            <person name="Dai P."/>
            <person name="Han X."/>
            <person name="Huang E."/>
            <person name="Gao Y."/>
            <person name="Liu J."/>
            <person name="Shao H."/>
            <person name="Ye R."/>
            <person name="Li L."/>
            <person name="Wei W."/>
            <person name="Wang X."/>
            <person name="Wang C."/>
            <person name="Huo Q."/>
            <person name="Li W."/>
            <person name="Guo W."/>
            <person name="Chen H."/>
            <person name="Chen S."/>
            <person name="Zhou L."/>
            <person name="Zhou L."/>
            <person name="Ni X."/>
            <person name="Tian J."/>
            <person name="Zhou Y."/>
            <person name="Sheng Y."/>
            <person name="Liu T."/>
            <person name="Pan Y."/>
            <person name="Xia L."/>
            <person name="Li J."/>
            <person name="Zhao F."/>
            <person name="Cao W."/>
        </authorList>
    </citation>
    <scope>NUCLEOTIDE SEQUENCE</scope>
    <source>
        <strain evidence="5">Rmic-2018</strain>
        <tissue evidence="5">Larvae</tissue>
    </source>
</reference>
<accession>A0A9J6EJB1</accession>